<protein>
    <submittedName>
        <fullName evidence="1">Uncharacterized protein</fullName>
    </submittedName>
</protein>
<gene>
    <name evidence="1" type="ORF">T03_4230</name>
</gene>
<dbReference type="Proteomes" id="UP000054653">
    <property type="component" value="Unassembled WGS sequence"/>
</dbReference>
<organism evidence="1 2">
    <name type="scientific">Trichinella britovi</name>
    <name type="common">Parasitic roundworm</name>
    <dbReference type="NCBI Taxonomy" id="45882"/>
    <lineage>
        <taxon>Eukaryota</taxon>
        <taxon>Metazoa</taxon>
        <taxon>Ecdysozoa</taxon>
        <taxon>Nematoda</taxon>
        <taxon>Enoplea</taxon>
        <taxon>Dorylaimia</taxon>
        <taxon>Trichinellida</taxon>
        <taxon>Trichinellidae</taxon>
        <taxon>Trichinella</taxon>
    </lineage>
</organism>
<accession>A0A0V1AKS9</accession>
<proteinExistence type="predicted"/>
<reference evidence="1 2" key="1">
    <citation type="submission" date="2015-01" db="EMBL/GenBank/DDBJ databases">
        <title>Evolution of Trichinella species and genotypes.</title>
        <authorList>
            <person name="Korhonen P.K."/>
            <person name="Edoardo P."/>
            <person name="Giuseppe L.R."/>
            <person name="Gasser R.B."/>
        </authorList>
    </citation>
    <scope>NUCLEOTIDE SEQUENCE [LARGE SCALE GENOMIC DNA]</scope>
    <source>
        <strain evidence="1">ISS120</strain>
    </source>
</reference>
<dbReference type="EMBL" id="JYDI01002511">
    <property type="protein sequence ID" value="KRY25162.1"/>
    <property type="molecule type" value="Genomic_DNA"/>
</dbReference>
<sequence>MDDSAENCLKRKILAGNCLKRTILTGNCLKRTISLKIAQNERFWLKSA</sequence>
<dbReference type="AlphaFoldDB" id="A0A0V1AKS9"/>
<name>A0A0V1AKS9_TRIBR</name>
<evidence type="ECO:0000313" key="1">
    <source>
        <dbReference type="EMBL" id="KRY25162.1"/>
    </source>
</evidence>
<evidence type="ECO:0000313" key="2">
    <source>
        <dbReference type="Proteomes" id="UP000054653"/>
    </source>
</evidence>
<comment type="caution">
    <text evidence="1">The sequence shown here is derived from an EMBL/GenBank/DDBJ whole genome shotgun (WGS) entry which is preliminary data.</text>
</comment>
<feature type="non-terminal residue" evidence="1">
    <location>
        <position position="48"/>
    </location>
</feature>
<keyword evidence="2" id="KW-1185">Reference proteome</keyword>